<dbReference type="SUPFAM" id="SSF50475">
    <property type="entry name" value="FMN-binding split barrel"/>
    <property type="match status" value="1"/>
</dbReference>
<organism evidence="6 7">
    <name type="scientific">Georgenia soli</name>
    <dbReference type="NCBI Taxonomy" id="638953"/>
    <lineage>
        <taxon>Bacteria</taxon>
        <taxon>Bacillati</taxon>
        <taxon>Actinomycetota</taxon>
        <taxon>Actinomycetes</taxon>
        <taxon>Micrococcales</taxon>
        <taxon>Bogoriellaceae</taxon>
        <taxon>Georgenia</taxon>
    </lineage>
</organism>
<comment type="caution">
    <text evidence="6">The sequence shown here is derived from an EMBL/GenBank/DDBJ whole genome shotgun (WGS) entry which is preliminary data.</text>
</comment>
<keyword evidence="2 4" id="KW-0288">FMN</keyword>
<dbReference type="PANTHER" id="PTHR10851:SF0">
    <property type="entry name" value="PYRIDOXINE-5'-PHOSPHATE OXIDASE"/>
    <property type="match status" value="1"/>
</dbReference>
<dbReference type="EMBL" id="PDJI01000004">
    <property type="protein sequence ID" value="PFG40922.1"/>
    <property type="molecule type" value="Genomic_DNA"/>
</dbReference>
<feature type="binding site" evidence="4">
    <location>
        <position position="113"/>
    </location>
    <ligand>
        <name>FMN</name>
        <dbReference type="ChEBI" id="CHEBI:58210"/>
    </ligand>
</feature>
<dbReference type="InterPro" id="IPR012349">
    <property type="entry name" value="Split_barrel_FMN-bd"/>
</dbReference>
<reference evidence="6 7" key="1">
    <citation type="submission" date="2017-10" db="EMBL/GenBank/DDBJ databases">
        <title>Sequencing the genomes of 1000 actinobacteria strains.</title>
        <authorList>
            <person name="Klenk H.-P."/>
        </authorList>
    </citation>
    <scope>NUCLEOTIDE SEQUENCE [LARGE SCALE GENOMIC DNA]</scope>
    <source>
        <strain evidence="6 7">DSM 21838</strain>
    </source>
</reference>
<evidence type="ECO:0000256" key="4">
    <source>
        <dbReference type="PIRSR" id="PIRSR000190-2"/>
    </source>
</evidence>
<feature type="binding site" evidence="4">
    <location>
        <position position="91"/>
    </location>
    <ligand>
        <name>FMN</name>
        <dbReference type="ChEBI" id="CHEBI:58210"/>
    </ligand>
</feature>
<gene>
    <name evidence="6" type="ORF">ATJ97_3464</name>
</gene>
<dbReference type="InterPro" id="IPR000659">
    <property type="entry name" value="Pyridox_Oxase"/>
</dbReference>
<dbReference type="GO" id="GO:0010181">
    <property type="term" value="F:FMN binding"/>
    <property type="evidence" value="ECO:0007669"/>
    <property type="project" value="InterPro"/>
</dbReference>
<dbReference type="AlphaFoldDB" id="A0A2A9ERN6"/>
<accession>A0A2A9ERN6</accession>
<evidence type="ECO:0000313" key="7">
    <source>
        <dbReference type="Proteomes" id="UP000222106"/>
    </source>
</evidence>
<sequence>MTAADGLRARLRGLTTFPEDLPPFDVERAPAAPAELFLGWLEDAVATGVPAPHAVVVATVGPDGRVTARNVLLTDVDAAGWHFSTPRSSPKALDLAARPRAAMTFFWPVLGRQVRLSGSVSDLGPEAAEHFRARSEASRAGTLVGHQSEHLDSLERYAAAFADALEQVRADPDLVDERWTDHALAPDTVEFFQAARPGNVRLRYRTDGAPGRWTTELLWP</sequence>
<dbReference type="Gene3D" id="2.30.110.10">
    <property type="entry name" value="Electron Transport, Fmn-binding Protein, Chain A"/>
    <property type="match status" value="1"/>
</dbReference>
<dbReference type="GO" id="GO:0008615">
    <property type="term" value="P:pyridoxine biosynthetic process"/>
    <property type="evidence" value="ECO:0007669"/>
    <property type="project" value="InterPro"/>
</dbReference>
<comment type="cofactor">
    <cofactor evidence="4">
        <name>FMN</name>
        <dbReference type="ChEBI" id="CHEBI:58210"/>
    </cofactor>
    <text evidence="4">Binds 1 FMN per subunit.</text>
</comment>
<keyword evidence="3" id="KW-0560">Oxidoreductase</keyword>
<dbReference type="PIRSF" id="PIRSF000190">
    <property type="entry name" value="Pyd_amn-ph_oxd"/>
    <property type="match status" value="1"/>
</dbReference>
<evidence type="ECO:0000256" key="1">
    <source>
        <dbReference type="ARBA" id="ARBA00022630"/>
    </source>
</evidence>
<feature type="binding site" evidence="4">
    <location>
        <position position="201"/>
    </location>
    <ligand>
        <name>FMN</name>
        <dbReference type="ChEBI" id="CHEBI:58210"/>
    </ligand>
</feature>
<protein>
    <submittedName>
        <fullName evidence="6">Pyridoxamine 5'-phosphate oxidase</fullName>
    </submittedName>
</protein>
<evidence type="ECO:0000313" key="6">
    <source>
        <dbReference type="EMBL" id="PFG40922.1"/>
    </source>
</evidence>
<feature type="binding site" evidence="4">
    <location>
        <begin position="147"/>
        <end position="148"/>
    </location>
    <ligand>
        <name>FMN</name>
        <dbReference type="ChEBI" id="CHEBI:58210"/>
    </ligand>
</feature>
<keyword evidence="1" id="KW-0285">Flavoprotein</keyword>
<proteinExistence type="predicted"/>
<dbReference type="PANTHER" id="PTHR10851">
    <property type="entry name" value="PYRIDOXINE-5-PHOSPHATE OXIDASE"/>
    <property type="match status" value="1"/>
</dbReference>
<keyword evidence="7" id="KW-1185">Reference proteome</keyword>
<feature type="domain" description="Pyridoxamine 5'-phosphate oxidase N-terminal" evidence="5">
    <location>
        <begin position="41"/>
        <end position="153"/>
    </location>
</feature>
<name>A0A2A9ERN6_9MICO</name>
<dbReference type="RefSeq" id="WP_245862675.1">
    <property type="nucleotide sequence ID" value="NZ_PDJI01000004.1"/>
</dbReference>
<dbReference type="Proteomes" id="UP000222106">
    <property type="component" value="Unassembled WGS sequence"/>
</dbReference>
<dbReference type="InterPro" id="IPR011576">
    <property type="entry name" value="Pyridox_Oxase_N"/>
</dbReference>
<dbReference type="Pfam" id="PF01243">
    <property type="entry name" value="PNPOx_N"/>
    <property type="match status" value="1"/>
</dbReference>
<evidence type="ECO:0000256" key="2">
    <source>
        <dbReference type="ARBA" id="ARBA00022643"/>
    </source>
</evidence>
<evidence type="ECO:0000256" key="3">
    <source>
        <dbReference type="ARBA" id="ARBA00023002"/>
    </source>
</evidence>
<evidence type="ECO:0000259" key="5">
    <source>
        <dbReference type="Pfam" id="PF01243"/>
    </source>
</evidence>
<dbReference type="GO" id="GO:0004733">
    <property type="term" value="F:pyridoxamine phosphate oxidase activity"/>
    <property type="evidence" value="ECO:0007669"/>
    <property type="project" value="InterPro"/>
</dbReference>